<name>A0A2I9DEI4_9DEIO</name>
<evidence type="ECO:0000256" key="5">
    <source>
        <dbReference type="ARBA" id="ARBA00022824"/>
    </source>
</evidence>
<dbReference type="PANTHER" id="PTHR13460:SF0">
    <property type="entry name" value="MALECTIN"/>
    <property type="match status" value="1"/>
</dbReference>
<dbReference type="GO" id="GO:0016020">
    <property type="term" value="C:membrane"/>
    <property type="evidence" value="ECO:0007669"/>
    <property type="project" value="TreeGrafter"/>
</dbReference>
<evidence type="ECO:0000256" key="10">
    <source>
        <dbReference type="SAM" id="MobiDB-lite"/>
    </source>
</evidence>
<keyword evidence="5" id="KW-0256">Endoplasmic reticulum</keyword>
<evidence type="ECO:0000256" key="7">
    <source>
        <dbReference type="ARBA" id="ARBA00023136"/>
    </source>
</evidence>
<dbReference type="PANTHER" id="PTHR13460">
    <property type="match status" value="1"/>
</dbReference>
<dbReference type="GO" id="GO:0030246">
    <property type="term" value="F:carbohydrate binding"/>
    <property type="evidence" value="ECO:0007669"/>
    <property type="project" value="InterPro"/>
</dbReference>
<dbReference type="InterPro" id="IPR036116">
    <property type="entry name" value="FN3_sf"/>
</dbReference>
<evidence type="ECO:0000256" key="1">
    <source>
        <dbReference type="ARBA" id="ARBA00004115"/>
    </source>
</evidence>
<evidence type="ECO:0000256" key="8">
    <source>
        <dbReference type="ARBA" id="ARBA00023180"/>
    </source>
</evidence>
<evidence type="ECO:0000256" key="4">
    <source>
        <dbReference type="ARBA" id="ARBA00022729"/>
    </source>
</evidence>
<organism evidence="12 13">
    <name type="scientific">Deinococcus aerius</name>
    <dbReference type="NCBI Taxonomy" id="200253"/>
    <lineage>
        <taxon>Bacteria</taxon>
        <taxon>Thermotogati</taxon>
        <taxon>Deinococcota</taxon>
        <taxon>Deinococci</taxon>
        <taxon>Deinococcales</taxon>
        <taxon>Deinococcaceae</taxon>
        <taxon>Deinococcus</taxon>
    </lineage>
</organism>
<dbReference type="EMBL" id="BFAG01000001">
    <property type="protein sequence ID" value="GBF04368.1"/>
    <property type="molecule type" value="Genomic_DNA"/>
</dbReference>
<evidence type="ECO:0000259" key="11">
    <source>
        <dbReference type="PROSITE" id="PS50853"/>
    </source>
</evidence>
<keyword evidence="4" id="KW-0732">Signal</keyword>
<dbReference type="InterPro" id="IPR013783">
    <property type="entry name" value="Ig-like_fold"/>
</dbReference>
<keyword evidence="8" id="KW-0325">Glycoprotein</keyword>
<feature type="compositionally biased region" description="Low complexity" evidence="10">
    <location>
        <begin position="100"/>
        <end position="122"/>
    </location>
</feature>
<dbReference type="Pfam" id="PF11721">
    <property type="entry name" value="Malectin"/>
    <property type="match status" value="1"/>
</dbReference>
<dbReference type="Proteomes" id="UP000236569">
    <property type="component" value="Unassembled WGS sequence"/>
</dbReference>
<comment type="subcellular location">
    <subcellularLocation>
        <location evidence="1">Endoplasmic reticulum membrane</location>
        <topology evidence="1">Single-pass type I membrane protein</topology>
    </subcellularLocation>
</comment>
<feature type="domain" description="Fibronectin type-III" evidence="11">
    <location>
        <begin position="105"/>
        <end position="199"/>
    </location>
</feature>
<comment type="caution">
    <text evidence="12">The sequence shown here is derived from an EMBL/GenBank/DDBJ whole genome shotgun (WGS) entry which is preliminary data.</text>
</comment>
<gene>
    <name evidence="12" type="ORF">DAERI_010540</name>
</gene>
<dbReference type="Gene3D" id="2.60.120.430">
    <property type="entry name" value="Galactose-binding lectin"/>
    <property type="match status" value="1"/>
</dbReference>
<evidence type="ECO:0000256" key="6">
    <source>
        <dbReference type="ARBA" id="ARBA00022989"/>
    </source>
</evidence>
<feature type="region of interest" description="Disordered" evidence="10">
    <location>
        <begin position="83"/>
        <end position="122"/>
    </location>
</feature>
<keyword evidence="7" id="KW-0472">Membrane</keyword>
<evidence type="ECO:0000256" key="2">
    <source>
        <dbReference type="ARBA" id="ARBA00009141"/>
    </source>
</evidence>
<accession>A0A2I9DEI4</accession>
<reference evidence="13" key="1">
    <citation type="submission" date="2018-01" db="EMBL/GenBank/DDBJ databases">
        <title>Draft Genome Sequence of the Radioresistant Bacterium Deinococcus aerius TR0125, Isolated from the Higher Atmosphere above Japan.</title>
        <authorList>
            <person name="Satoh K."/>
            <person name="Arai H."/>
            <person name="Sanzen T."/>
            <person name="Kawaguchi Y."/>
            <person name="Hayashi H."/>
            <person name="Yokobori S."/>
            <person name="Yamagishi A."/>
            <person name="Oono Y."/>
            <person name="Narumi I."/>
        </authorList>
    </citation>
    <scope>NUCLEOTIDE SEQUENCE [LARGE SCALE GENOMIC DNA]</scope>
    <source>
        <strain evidence="13">TR0125</strain>
    </source>
</reference>
<evidence type="ECO:0000313" key="12">
    <source>
        <dbReference type="EMBL" id="GBF04368.1"/>
    </source>
</evidence>
<dbReference type="SUPFAM" id="SSF49265">
    <property type="entry name" value="Fibronectin type III"/>
    <property type="match status" value="1"/>
</dbReference>
<evidence type="ECO:0000256" key="3">
    <source>
        <dbReference type="ARBA" id="ARBA00022692"/>
    </source>
</evidence>
<keyword evidence="13" id="KW-1185">Reference proteome</keyword>
<dbReference type="PROSITE" id="PS50853">
    <property type="entry name" value="FN3"/>
    <property type="match status" value="1"/>
</dbReference>
<protein>
    <recommendedName>
        <fullName evidence="11">Fibronectin type-III domain-containing protein</fullName>
    </recommendedName>
</protein>
<dbReference type="OrthoDB" id="51169at2"/>
<dbReference type="InterPro" id="IPR003961">
    <property type="entry name" value="FN3_dom"/>
</dbReference>
<keyword evidence="3" id="KW-0812">Transmembrane</keyword>
<dbReference type="AlphaFoldDB" id="A0A2I9DEI4"/>
<keyword evidence="6" id="KW-1133">Transmembrane helix</keyword>
<evidence type="ECO:0000313" key="13">
    <source>
        <dbReference type="Proteomes" id="UP000236569"/>
    </source>
</evidence>
<evidence type="ECO:0000256" key="9">
    <source>
        <dbReference type="ARBA" id="ARBA00023277"/>
    </source>
</evidence>
<keyword evidence="9" id="KW-0119">Carbohydrate metabolism</keyword>
<dbReference type="InterPro" id="IPR039155">
    <property type="entry name" value="MLEC"/>
</dbReference>
<dbReference type="InterPro" id="IPR008979">
    <property type="entry name" value="Galactose-bd-like_sf"/>
</dbReference>
<sequence>MQLLLEVSSGGFGRTLDFWGRRCGVPITSPTPLRKIYAPRPILECPAIPYAFSSPTEGQMRNTTRRRGAAVLLGLSLVLGACSGPTSGAPPTETPPTETPPQNSAPAAPTGLTATPGPSGTTLKWNANTEDDLAGYRVFRSAAESGPFQLLTPQPIQATTWTDSSAPVGATQYYQVVAVDTAGAVSPPATVSATRPAEAPRVEVQNLTAAAGSDRVVFNRIGPLVNPPSNHVHDRAVLRVKNVGAVDLHITDLAVVGPWTVTPSPSASSPLTVPPGSSVDLTVRFVAEGPGNVANHLHEGSLTVTSDGGDPSVKLSGLWQRLPENNVEPSVDQIRRAFGYTFSFVDPGAPVGDYQVIPGLDHQGRVAPNGDEVISPYWQQADPARPVSVTPLAAFHTQGNPATLSWFPKGASDLHRIVTVAGSGAQAILPTSGETGVATVTFTPGGTFGLNVDGAEWSDPTKNRHGPDLAAGCAEPCGHHVRFWPVRDSAGQPLPNTYLMIMDYAGVNYDYNDNMYLLSNMKPAPLLVNVGGPTFTAPDGNVWVADNYNYTDQKGAKKLATYYTPSNAIAQPNTPTTVAIANTDNPQLYRTYRHNTLDTPLPQRVMTFRFPLDNGSYGVKLHFAEINWNAAGKRVFDVSVEGVPVLNNFDIYAQAGGKNRALVVPVPNVQVTDKELTIQLKATVDFPNISGIEVTR</sequence>
<dbReference type="InterPro" id="IPR021720">
    <property type="entry name" value="Malectin_dom"/>
</dbReference>
<dbReference type="Gene3D" id="2.60.40.10">
    <property type="entry name" value="Immunoglobulins"/>
    <property type="match status" value="2"/>
</dbReference>
<proteinExistence type="inferred from homology"/>
<comment type="similarity">
    <text evidence="2">Belongs to the malectin family.</text>
</comment>
<dbReference type="SUPFAM" id="SSF49785">
    <property type="entry name" value="Galactose-binding domain-like"/>
    <property type="match status" value="1"/>
</dbReference>